<dbReference type="GO" id="GO:0043525">
    <property type="term" value="P:positive regulation of neuron apoptotic process"/>
    <property type="evidence" value="ECO:0007669"/>
    <property type="project" value="TreeGrafter"/>
</dbReference>
<dbReference type="GO" id="GO:0005737">
    <property type="term" value="C:cytoplasm"/>
    <property type="evidence" value="ECO:0007669"/>
    <property type="project" value="TreeGrafter"/>
</dbReference>
<comment type="caution">
    <text evidence="3">The sequence shown here is derived from an EMBL/GenBank/DDBJ whole genome shotgun (WGS) entry which is preliminary data.</text>
</comment>
<accession>A0A9D4QMB4</accession>
<dbReference type="PANTHER" id="PTHR10454">
    <property type="entry name" value="CASPASE"/>
    <property type="match status" value="1"/>
</dbReference>
<reference evidence="3" key="2">
    <citation type="submission" date="2020-11" db="EMBL/GenBank/DDBJ databases">
        <authorList>
            <person name="McCartney M.A."/>
            <person name="Auch B."/>
            <person name="Kono T."/>
            <person name="Mallez S."/>
            <person name="Becker A."/>
            <person name="Gohl D.M."/>
            <person name="Silverstein K.A.T."/>
            <person name="Koren S."/>
            <person name="Bechman K.B."/>
            <person name="Herman A."/>
            <person name="Abrahante J.E."/>
            <person name="Garbe J."/>
        </authorList>
    </citation>
    <scope>NUCLEOTIDE SEQUENCE</scope>
    <source>
        <strain evidence="3">Duluth1</strain>
        <tissue evidence="3">Whole animal</tissue>
    </source>
</reference>
<dbReference type="PANTHER" id="PTHR10454:SF210">
    <property type="entry name" value="CASPASE-2"/>
    <property type="match status" value="1"/>
</dbReference>
<dbReference type="Pfam" id="PF00656">
    <property type="entry name" value="Peptidase_C14"/>
    <property type="match status" value="1"/>
</dbReference>
<dbReference type="SMART" id="SM00115">
    <property type="entry name" value="CASc"/>
    <property type="match status" value="1"/>
</dbReference>
<dbReference type="GO" id="GO:0004197">
    <property type="term" value="F:cysteine-type endopeptidase activity"/>
    <property type="evidence" value="ECO:0007669"/>
    <property type="project" value="InterPro"/>
</dbReference>
<comment type="similarity">
    <text evidence="1">Belongs to the peptidase C14A family.</text>
</comment>
<keyword evidence="4" id="KW-1185">Reference proteome</keyword>
<evidence type="ECO:0000256" key="1">
    <source>
        <dbReference type="ARBA" id="ARBA00010134"/>
    </source>
</evidence>
<dbReference type="Gene3D" id="3.40.50.1460">
    <property type="match status" value="1"/>
</dbReference>
<dbReference type="InterPro" id="IPR001309">
    <property type="entry name" value="Pept_C14_p20"/>
</dbReference>
<organism evidence="3 4">
    <name type="scientific">Dreissena polymorpha</name>
    <name type="common">Zebra mussel</name>
    <name type="synonym">Mytilus polymorpha</name>
    <dbReference type="NCBI Taxonomy" id="45954"/>
    <lineage>
        <taxon>Eukaryota</taxon>
        <taxon>Metazoa</taxon>
        <taxon>Spiralia</taxon>
        <taxon>Lophotrochozoa</taxon>
        <taxon>Mollusca</taxon>
        <taxon>Bivalvia</taxon>
        <taxon>Autobranchia</taxon>
        <taxon>Heteroconchia</taxon>
        <taxon>Euheterodonta</taxon>
        <taxon>Imparidentia</taxon>
        <taxon>Neoheterodontei</taxon>
        <taxon>Myida</taxon>
        <taxon>Dreissenoidea</taxon>
        <taxon>Dreissenidae</taxon>
        <taxon>Dreissena</taxon>
    </lineage>
</organism>
<feature type="domain" description="Caspase family p20" evidence="2">
    <location>
        <begin position="8"/>
        <end position="120"/>
    </location>
</feature>
<dbReference type="AlphaFoldDB" id="A0A9D4QMB4"/>
<dbReference type="InterPro" id="IPR011600">
    <property type="entry name" value="Pept_C14_caspase"/>
</dbReference>
<evidence type="ECO:0000259" key="2">
    <source>
        <dbReference type="PROSITE" id="PS50208"/>
    </source>
</evidence>
<proteinExistence type="inferred from homology"/>
<sequence>MDGAKDKREGADKDADRMRTMFDELGFEIIFGQNMTASEIEKEIQKAASKPCDCFVFVVSTHGEEIPLSKESVTLGEYDQTILGTDGNPVSINKLLDMLNNETLKGIPKLCFLQACRSIKNDPEDVKYDSGVDVVISNPKTK</sequence>
<name>A0A9D4QMB4_DREPO</name>
<dbReference type="InterPro" id="IPR002398">
    <property type="entry name" value="Pept_C14"/>
</dbReference>
<evidence type="ECO:0000313" key="4">
    <source>
        <dbReference type="Proteomes" id="UP000828390"/>
    </source>
</evidence>
<dbReference type="InterPro" id="IPR029030">
    <property type="entry name" value="Caspase-like_dom_sf"/>
</dbReference>
<evidence type="ECO:0000313" key="3">
    <source>
        <dbReference type="EMBL" id="KAH3836416.1"/>
    </source>
</evidence>
<protein>
    <recommendedName>
        <fullName evidence="2">Caspase family p20 domain-containing protein</fullName>
    </recommendedName>
</protein>
<dbReference type="GO" id="GO:0006508">
    <property type="term" value="P:proteolysis"/>
    <property type="evidence" value="ECO:0007669"/>
    <property type="project" value="InterPro"/>
</dbReference>
<dbReference type="SUPFAM" id="SSF52129">
    <property type="entry name" value="Caspase-like"/>
    <property type="match status" value="1"/>
</dbReference>
<dbReference type="EMBL" id="JAIWYP010000004">
    <property type="protein sequence ID" value="KAH3836416.1"/>
    <property type="molecule type" value="Genomic_DNA"/>
</dbReference>
<dbReference type="GO" id="GO:0006915">
    <property type="term" value="P:apoptotic process"/>
    <property type="evidence" value="ECO:0007669"/>
    <property type="project" value="TreeGrafter"/>
</dbReference>
<dbReference type="InterPro" id="IPR015917">
    <property type="entry name" value="Pept_C14A"/>
</dbReference>
<dbReference type="PROSITE" id="PS50208">
    <property type="entry name" value="CASPASE_P20"/>
    <property type="match status" value="1"/>
</dbReference>
<reference evidence="3" key="1">
    <citation type="journal article" date="2019" name="bioRxiv">
        <title>The Genome of the Zebra Mussel, Dreissena polymorpha: A Resource for Invasive Species Research.</title>
        <authorList>
            <person name="McCartney M.A."/>
            <person name="Auch B."/>
            <person name="Kono T."/>
            <person name="Mallez S."/>
            <person name="Zhang Y."/>
            <person name="Obille A."/>
            <person name="Becker A."/>
            <person name="Abrahante J.E."/>
            <person name="Garbe J."/>
            <person name="Badalamenti J.P."/>
            <person name="Herman A."/>
            <person name="Mangelson H."/>
            <person name="Liachko I."/>
            <person name="Sullivan S."/>
            <person name="Sone E.D."/>
            <person name="Koren S."/>
            <person name="Silverstein K.A.T."/>
            <person name="Beckman K.B."/>
            <person name="Gohl D.M."/>
        </authorList>
    </citation>
    <scope>NUCLEOTIDE SEQUENCE</scope>
    <source>
        <strain evidence="3">Duluth1</strain>
        <tissue evidence="3">Whole animal</tissue>
    </source>
</reference>
<dbReference type="PRINTS" id="PR00376">
    <property type="entry name" value="IL1BCENZYME"/>
</dbReference>
<dbReference type="Proteomes" id="UP000828390">
    <property type="component" value="Unassembled WGS sequence"/>
</dbReference>
<gene>
    <name evidence="3" type="ORF">DPMN_109786</name>
</gene>